<proteinExistence type="predicted"/>
<protein>
    <submittedName>
        <fullName evidence="1">Uncharacterized protein</fullName>
    </submittedName>
</protein>
<sequence length="201" mass="22928">MANKTPTLLIFMTKADELSFSKELLSQLPEITFIETGKWEERSPKTMPTLNECHNDSPQHAIWNKLILPEHMYSKNYIFPNENRNSYFGATVGPGLIQYIRPNIADYDPTCLRNGRLSASYDPKKDPATDLFVKTVFKIARKGAMQLFSIDRKSGNISEKPENNFLAWPDAASYYNGQNGKYLTNNAFAYFVASKKQPDIK</sequence>
<dbReference type="EMBL" id="CP018743">
    <property type="protein sequence ID" value="APO83200.1"/>
    <property type="molecule type" value="Genomic_DNA"/>
</dbReference>
<reference evidence="1 2" key="1">
    <citation type="submission" date="2016-12" db="EMBL/GenBank/DDBJ databases">
        <title>Draft Genome Sequence of Mercury Resistant Pseudomonas DRA525.</title>
        <authorList>
            <person name="Drace K.M."/>
        </authorList>
    </citation>
    <scope>NUCLEOTIDE SEQUENCE [LARGE SCALE GENOMIC DNA]</scope>
    <source>
        <strain evidence="1 2">DRA525</strain>
    </source>
</reference>
<gene>
    <name evidence="1" type="ORF">BL240_17760</name>
</gene>
<organism evidence="1 2">
    <name type="scientific">Pseudomonas putida</name>
    <name type="common">Arthrobacter siderocapsulatus</name>
    <dbReference type="NCBI Taxonomy" id="303"/>
    <lineage>
        <taxon>Bacteria</taxon>
        <taxon>Pseudomonadati</taxon>
        <taxon>Pseudomonadota</taxon>
        <taxon>Gammaproteobacteria</taxon>
        <taxon>Pseudomonadales</taxon>
        <taxon>Pseudomonadaceae</taxon>
        <taxon>Pseudomonas</taxon>
    </lineage>
</organism>
<dbReference type="RefSeq" id="WP_075045725.1">
    <property type="nucleotide sequence ID" value="NZ_CP018743.1"/>
</dbReference>
<evidence type="ECO:0000313" key="1">
    <source>
        <dbReference type="EMBL" id="APO83200.1"/>
    </source>
</evidence>
<accession>A0A1L5PSP8</accession>
<dbReference type="AlphaFoldDB" id="A0A1L5PSP8"/>
<dbReference type="Proteomes" id="UP000185146">
    <property type="component" value="Chromosome"/>
</dbReference>
<evidence type="ECO:0000313" key="2">
    <source>
        <dbReference type="Proteomes" id="UP000185146"/>
    </source>
</evidence>
<name>A0A1L5PSP8_PSEPU</name>